<keyword evidence="6 7" id="KW-0472">Membrane</keyword>
<gene>
    <name evidence="8" type="ORF">OQ287_02855</name>
</gene>
<comment type="similarity">
    <text evidence="2">Belongs to the polysaccharide synthase family.</text>
</comment>
<proteinExistence type="inferred from homology"/>
<dbReference type="GO" id="GO:0005886">
    <property type="term" value="C:plasma membrane"/>
    <property type="evidence" value="ECO:0007669"/>
    <property type="project" value="UniProtKB-SubCell"/>
</dbReference>
<feature type="transmembrane region" description="Helical" evidence="7">
    <location>
        <begin position="172"/>
        <end position="190"/>
    </location>
</feature>
<feature type="transmembrane region" description="Helical" evidence="7">
    <location>
        <begin position="12"/>
        <end position="36"/>
    </location>
</feature>
<evidence type="ECO:0000256" key="4">
    <source>
        <dbReference type="ARBA" id="ARBA00022692"/>
    </source>
</evidence>
<evidence type="ECO:0000313" key="8">
    <source>
        <dbReference type="EMBL" id="MCX2523169.1"/>
    </source>
</evidence>
<dbReference type="EMBL" id="JAPIVE010000001">
    <property type="protein sequence ID" value="MCX2523169.1"/>
    <property type="molecule type" value="Genomic_DNA"/>
</dbReference>
<dbReference type="AlphaFoldDB" id="A0AA41ZFF0"/>
<dbReference type="RefSeq" id="WP_265895514.1">
    <property type="nucleotide sequence ID" value="NZ_JAPIVE010000001.1"/>
</dbReference>
<feature type="transmembrane region" description="Helical" evidence="7">
    <location>
        <begin position="78"/>
        <end position="97"/>
    </location>
</feature>
<feature type="transmembrane region" description="Helical" evidence="7">
    <location>
        <begin position="328"/>
        <end position="347"/>
    </location>
</feature>
<name>A0AA41ZFF0_9GAMM</name>
<organism evidence="8 9">
    <name type="scientific">Larsenimonas rhizosphaerae</name>
    <dbReference type="NCBI Taxonomy" id="2944682"/>
    <lineage>
        <taxon>Bacteria</taxon>
        <taxon>Pseudomonadati</taxon>
        <taxon>Pseudomonadota</taxon>
        <taxon>Gammaproteobacteria</taxon>
        <taxon>Oceanospirillales</taxon>
        <taxon>Halomonadaceae</taxon>
        <taxon>Larsenimonas</taxon>
    </lineage>
</organism>
<evidence type="ECO:0000256" key="5">
    <source>
        <dbReference type="ARBA" id="ARBA00022989"/>
    </source>
</evidence>
<keyword evidence="3" id="KW-1003">Cell membrane</keyword>
<evidence type="ECO:0000256" key="3">
    <source>
        <dbReference type="ARBA" id="ARBA00022475"/>
    </source>
</evidence>
<protein>
    <submittedName>
        <fullName evidence="8">Oligosaccharide flippase family protein</fullName>
    </submittedName>
</protein>
<evidence type="ECO:0000256" key="2">
    <source>
        <dbReference type="ARBA" id="ARBA00007430"/>
    </source>
</evidence>
<feature type="transmembrane region" description="Helical" evidence="7">
    <location>
        <begin position="292"/>
        <end position="316"/>
    </location>
</feature>
<keyword evidence="4 7" id="KW-0812">Transmembrane</keyword>
<feature type="transmembrane region" description="Helical" evidence="7">
    <location>
        <begin position="359"/>
        <end position="375"/>
    </location>
</feature>
<evidence type="ECO:0000256" key="6">
    <source>
        <dbReference type="ARBA" id="ARBA00023136"/>
    </source>
</evidence>
<evidence type="ECO:0000256" key="7">
    <source>
        <dbReference type="SAM" id="Phobius"/>
    </source>
</evidence>
<evidence type="ECO:0000313" key="9">
    <source>
        <dbReference type="Proteomes" id="UP001165678"/>
    </source>
</evidence>
<dbReference type="PANTHER" id="PTHR30250">
    <property type="entry name" value="PST FAMILY PREDICTED COLANIC ACID TRANSPORTER"/>
    <property type="match status" value="1"/>
</dbReference>
<dbReference type="InterPro" id="IPR050833">
    <property type="entry name" value="Poly_Biosynth_Transport"/>
</dbReference>
<keyword evidence="5 7" id="KW-1133">Transmembrane helix</keyword>
<evidence type="ECO:0000256" key="1">
    <source>
        <dbReference type="ARBA" id="ARBA00004651"/>
    </source>
</evidence>
<dbReference type="PANTHER" id="PTHR30250:SF10">
    <property type="entry name" value="LIPOPOLYSACCHARIDE BIOSYNTHESIS PROTEIN WZXC"/>
    <property type="match status" value="1"/>
</dbReference>
<comment type="subcellular location">
    <subcellularLocation>
        <location evidence="1">Cell membrane</location>
        <topology evidence="1">Multi-pass membrane protein</topology>
    </subcellularLocation>
</comment>
<feature type="transmembrane region" description="Helical" evidence="7">
    <location>
        <begin position="148"/>
        <end position="166"/>
    </location>
</feature>
<feature type="transmembrane region" description="Helical" evidence="7">
    <location>
        <begin position="109"/>
        <end position="127"/>
    </location>
</feature>
<keyword evidence="9" id="KW-1185">Reference proteome</keyword>
<dbReference type="Proteomes" id="UP001165678">
    <property type="component" value="Unassembled WGS sequence"/>
</dbReference>
<feature type="transmembrane region" description="Helical" evidence="7">
    <location>
        <begin position="42"/>
        <end position="66"/>
    </location>
</feature>
<comment type="caution">
    <text evidence="8">The sequence shown here is derived from an EMBL/GenBank/DDBJ whole genome shotgun (WGS) entry which is preliminary data.</text>
</comment>
<feature type="transmembrane region" description="Helical" evidence="7">
    <location>
        <begin position="410"/>
        <end position="433"/>
    </location>
</feature>
<sequence>MKAGGLAGNVSWTFLATIVNSIVQIVQLGIVGHYVAVSDMGLLSVVVAIVNIGIIFQDVGFSSFLIYKQDIKDRQRHLLFSLNILLGILLFGLSIASSGFIEDLINKPGFAALFCVGALNFLALGLGSQAQALMIKSKALNTMAQFDMSAKFLGLGVTVALLFVGYGIYSQLLGMIAANLFMSLLCFFKVNKSYPIRFYFGRDCLTDLKEPLAFGSYHLGSVLIGEFRKQFDVFLAARFLPAHTLGLYTVGKELALRSMMIIRPVIQKVVMPIFAEQQSTPDKLRKSYLTTLYGITAAFGIPAAIGMIFSGFFLSVIYGDKYIEADQFFSIFILIAYLRCLGLPTGVLAQAMGKTNIEFYWNIISTIVLCAVLVLTVFVGVGYFAFAILAVQVVLTIMQRRLFLNRLINVGLFQYTISWLAGFIALSLVYFFWVGF</sequence>
<accession>A0AA41ZFF0</accession>
<dbReference type="Pfam" id="PF13440">
    <property type="entry name" value="Polysacc_synt_3"/>
    <property type="match status" value="1"/>
</dbReference>
<reference evidence="8" key="1">
    <citation type="submission" date="2022-11" db="EMBL/GenBank/DDBJ databases">
        <title>Larsenimonas rhizosphaerae sp. nov., isolated from a tidal mudflat.</title>
        <authorList>
            <person name="Lee S.D."/>
            <person name="Kim I.S."/>
        </authorList>
    </citation>
    <scope>NUCLEOTIDE SEQUENCE</scope>
    <source>
        <strain evidence="8">GH2-1</strain>
    </source>
</reference>